<dbReference type="Proteomes" id="UP000178912">
    <property type="component" value="Unassembled WGS sequence"/>
</dbReference>
<comment type="similarity">
    <text evidence="1">Belongs to the LovG family.</text>
</comment>
<dbReference type="GO" id="GO:0044550">
    <property type="term" value="P:secondary metabolite biosynthetic process"/>
    <property type="evidence" value="ECO:0007669"/>
    <property type="project" value="TreeGrafter"/>
</dbReference>
<sequence length="241" mass="26151">MALQPGILSSPGGTSTSSKPALLCLHGGGTNTTIFNIQTIRLQRALSASFDFVFIDAPFEAPPGPGVMPVFEGCGPFYRWTELGSQDMPEATHKKIADVLSSRDKNIVGIIGFSQGAKLGAGICLEQQIRAGRTSDVKQGGLVKFAVFLNSTSPPLTSSTLTAEEKSELIRIPSLHVVGLQDPWRGDSEKLYGDSFDKAHSKKIEFDLGHRLPSSDQDTALIAMEIMRIYRETSGKTQRYY</sequence>
<keyword evidence="2" id="KW-0378">Hydrolase</keyword>
<dbReference type="EMBL" id="FJUX01000232">
    <property type="protein sequence ID" value="CZT13906.1"/>
    <property type="molecule type" value="Genomic_DNA"/>
</dbReference>
<dbReference type="AlphaFoldDB" id="A0A1E1LTX6"/>
<protein>
    <recommendedName>
        <fullName evidence="3">Serine hydrolase domain-containing protein</fullName>
    </recommendedName>
</protein>
<dbReference type="PANTHER" id="PTHR48070:SF3">
    <property type="entry name" value="ESTERASE DBAE-RELATED"/>
    <property type="match status" value="1"/>
</dbReference>
<evidence type="ECO:0000256" key="1">
    <source>
        <dbReference type="ARBA" id="ARBA00005863"/>
    </source>
</evidence>
<keyword evidence="5" id="KW-1185">Reference proteome</keyword>
<feature type="domain" description="Serine hydrolase" evidence="3">
    <location>
        <begin position="18"/>
        <end position="218"/>
    </location>
</feature>
<organism evidence="4 5">
    <name type="scientific">Rhynchosporium agropyri</name>
    <dbReference type="NCBI Taxonomy" id="914238"/>
    <lineage>
        <taxon>Eukaryota</taxon>
        <taxon>Fungi</taxon>
        <taxon>Dikarya</taxon>
        <taxon>Ascomycota</taxon>
        <taxon>Pezizomycotina</taxon>
        <taxon>Leotiomycetes</taxon>
        <taxon>Helotiales</taxon>
        <taxon>Ploettnerulaceae</taxon>
        <taxon>Rhynchosporium</taxon>
    </lineage>
</organism>
<proteinExistence type="inferred from homology"/>
<evidence type="ECO:0000313" key="4">
    <source>
        <dbReference type="EMBL" id="CZT13906.1"/>
    </source>
</evidence>
<evidence type="ECO:0000313" key="5">
    <source>
        <dbReference type="Proteomes" id="UP000178912"/>
    </source>
</evidence>
<evidence type="ECO:0000259" key="3">
    <source>
        <dbReference type="Pfam" id="PF03959"/>
    </source>
</evidence>
<dbReference type="Pfam" id="PF03959">
    <property type="entry name" value="FSH1"/>
    <property type="match status" value="1"/>
</dbReference>
<evidence type="ECO:0000256" key="2">
    <source>
        <dbReference type="ARBA" id="ARBA00022801"/>
    </source>
</evidence>
<dbReference type="OrthoDB" id="414698at2759"/>
<dbReference type="SUPFAM" id="SSF53474">
    <property type="entry name" value="alpha/beta-Hydrolases"/>
    <property type="match status" value="1"/>
</dbReference>
<dbReference type="GO" id="GO:0005737">
    <property type="term" value="C:cytoplasm"/>
    <property type="evidence" value="ECO:0007669"/>
    <property type="project" value="TreeGrafter"/>
</dbReference>
<dbReference type="InterPro" id="IPR029058">
    <property type="entry name" value="AB_hydrolase_fold"/>
</dbReference>
<accession>A0A1E1LTX6</accession>
<name>A0A1E1LTX6_9HELO</name>
<dbReference type="GO" id="GO:0005634">
    <property type="term" value="C:nucleus"/>
    <property type="evidence" value="ECO:0007669"/>
    <property type="project" value="TreeGrafter"/>
</dbReference>
<reference evidence="5" key="1">
    <citation type="submission" date="2016-03" db="EMBL/GenBank/DDBJ databases">
        <authorList>
            <person name="Guldener U."/>
        </authorList>
    </citation>
    <scope>NUCLEOTIDE SEQUENCE [LARGE SCALE GENOMIC DNA]</scope>
    <source>
        <strain evidence="5">04CH-RAC-A.6.1</strain>
    </source>
</reference>
<dbReference type="PANTHER" id="PTHR48070">
    <property type="entry name" value="ESTERASE OVCA2"/>
    <property type="match status" value="1"/>
</dbReference>
<dbReference type="Gene3D" id="3.40.50.1820">
    <property type="entry name" value="alpha/beta hydrolase"/>
    <property type="match status" value="1"/>
</dbReference>
<dbReference type="GO" id="GO:0016787">
    <property type="term" value="F:hydrolase activity"/>
    <property type="evidence" value="ECO:0007669"/>
    <property type="project" value="UniProtKB-KW"/>
</dbReference>
<dbReference type="InterPro" id="IPR050593">
    <property type="entry name" value="LovG"/>
</dbReference>
<gene>
    <name evidence="4" type="ORF">RAG0_17436</name>
</gene>
<dbReference type="InterPro" id="IPR005645">
    <property type="entry name" value="FSH-like_dom"/>
</dbReference>